<reference evidence="5" key="1">
    <citation type="submission" date="2021-06" db="EMBL/GenBank/DDBJ databases">
        <title>Elioraea tepida, sp. nov., a moderately thermophilic aerobic anoxygenic phototrophic bacterium isolated from an alkaline siliceous hot spring mat community in Yellowstone National Park, WY, USA.</title>
        <authorList>
            <person name="Saini M.K."/>
            <person name="Yoshida S."/>
            <person name="Sebastian A."/>
            <person name="Hirose S."/>
            <person name="Hara E."/>
            <person name="Tamaki H."/>
            <person name="Soulier N.T."/>
            <person name="Albert I."/>
            <person name="Hanada S."/>
            <person name="Bryant D.A."/>
            <person name="Tank M."/>
        </authorList>
    </citation>
    <scope>NUCLEOTIDE SEQUENCE</scope>
    <source>
        <strain evidence="5">MS-P2</strain>
    </source>
</reference>
<gene>
    <name evidence="5" type="ORF">KO353_04030</name>
</gene>
<dbReference type="InterPro" id="IPR000192">
    <property type="entry name" value="Aminotrans_V_dom"/>
</dbReference>
<evidence type="ECO:0000259" key="4">
    <source>
        <dbReference type="Pfam" id="PF00266"/>
    </source>
</evidence>
<keyword evidence="6" id="KW-1185">Reference proteome</keyword>
<dbReference type="FunFam" id="3.40.640.10:FF:000054">
    <property type="entry name" value="Serine--glyoxylate aminotransferase"/>
    <property type="match status" value="1"/>
</dbReference>
<name>A0A975U527_9PROT</name>
<dbReference type="PANTHER" id="PTHR21152">
    <property type="entry name" value="AMINOTRANSFERASE CLASS V"/>
    <property type="match status" value="1"/>
</dbReference>
<protein>
    <submittedName>
        <fullName evidence="5">Aminotransferase class V-fold PLP-dependent enzyme</fullName>
    </submittedName>
</protein>
<dbReference type="KEGG" id="elio:KO353_04030"/>
<dbReference type="PIRSF" id="PIRSF000524">
    <property type="entry name" value="SPT"/>
    <property type="match status" value="1"/>
</dbReference>
<keyword evidence="5" id="KW-0032">Aminotransferase</keyword>
<dbReference type="Proteomes" id="UP000694001">
    <property type="component" value="Chromosome"/>
</dbReference>
<organism evidence="5 6">
    <name type="scientific">Elioraea tepida</name>
    <dbReference type="NCBI Taxonomy" id="2843330"/>
    <lineage>
        <taxon>Bacteria</taxon>
        <taxon>Pseudomonadati</taxon>
        <taxon>Pseudomonadota</taxon>
        <taxon>Alphaproteobacteria</taxon>
        <taxon>Acetobacterales</taxon>
        <taxon>Elioraeaceae</taxon>
        <taxon>Elioraea</taxon>
    </lineage>
</organism>
<dbReference type="PANTHER" id="PTHR21152:SF40">
    <property type="entry name" value="ALANINE--GLYOXYLATE AMINOTRANSFERASE"/>
    <property type="match status" value="1"/>
</dbReference>
<dbReference type="Pfam" id="PF00266">
    <property type="entry name" value="Aminotran_5"/>
    <property type="match status" value="1"/>
</dbReference>
<dbReference type="GO" id="GO:0019265">
    <property type="term" value="P:glycine biosynthetic process, by transamination of glyoxylate"/>
    <property type="evidence" value="ECO:0007669"/>
    <property type="project" value="TreeGrafter"/>
</dbReference>
<dbReference type="RefSeq" id="WP_218287253.1">
    <property type="nucleotide sequence ID" value="NZ_CP076448.1"/>
</dbReference>
<dbReference type="EMBL" id="CP076448">
    <property type="protein sequence ID" value="QXM26202.1"/>
    <property type="molecule type" value="Genomic_DNA"/>
</dbReference>
<comment type="cofactor">
    <cofactor evidence="1">
        <name>pyridoxal 5'-phosphate</name>
        <dbReference type="ChEBI" id="CHEBI:597326"/>
    </cofactor>
</comment>
<evidence type="ECO:0000256" key="2">
    <source>
        <dbReference type="ARBA" id="ARBA00009236"/>
    </source>
</evidence>
<keyword evidence="5" id="KW-0808">Transferase</keyword>
<dbReference type="GO" id="GO:0008453">
    <property type="term" value="F:alanine-glyoxylate transaminase activity"/>
    <property type="evidence" value="ECO:0007669"/>
    <property type="project" value="TreeGrafter"/>
</dbReference>
<evidence type="ECO:0000256" key="3">
    <source>
        <dbReference type="ARBA" id="ARBA00022898"/>
    </source>
</evidence>
<dbReference type="GO" id="GO:0004760">
    <property type="term" value="F:L-serine-pyruvate transaminase activity"/>
    <property type="evidence" value="ECO:0007669"/>
    <property type="project" value="TreeGrafter"/>
</dbReference>
<evidence type="ECO:0000256" key="1">
    <source>
        <dbReference type="ARBA" id="ARBA00001933"/>
    </source>
</evidence>
<dbReference type="AlphaFoldDB" id="A0A975U527"/>
<comment type="similarity">
    <text evidence="2">Belongs to the class-V pyridoxal-phosphate-dependent aminotransferase family.</text>
</comment>
<feature type="domain" description="Aminotransferase class V" evidence="4">
    <location>
        <begin position="31"/>
        <end position="315"/>
    </location>
</feature>
<keyword evidence="3" id="KW-0663">Pyridoxal phosphate</keyword>
<proteinExistence type="inferred from homology"/>
<evidence type="ECO:0000313" key="6">
    <source>
        <dbReference type="Proteomes" id="UP000694001"/>
    </source>
</evidence>
<accession>A0A975U527</accession>
<dbReference type="InterPro" id="IPR024169">
    <property type="entry name" value="SP_NH2Trfase/AEP_transaminase"/>
</dbReference>
<evidence type="ECO:0000313" key="5">
    <source>
        <dbReference type="EMBL" id="QXM26202.1"/>
    </source>
</evidence>
<sequence length="389" mass="41981">MTPRGRTFFANPGPTNIPDSILRAIDRPSQDFMEESFIALFEDCVRRLKRVIGTDGHVFMYAASGHGAWEASLVNLFSPGDTLLMLESGYFSESWTEMARKFGLEVVIVPAEWRRGAQIEAVKAALAADTAHRFKAVCTVHNETSTGVTLPIREVRAALDETGHPALLLSDTISSLASLPYAMDAWGIDLTVGGSQKGLMLPTGISFTAVSEKAMAAHRVARLPRHYLDWSVMLGRRHRSFVGTIPTQMFHGLAEALRLIEGEGLEAVWARHRRLAGAVRAAVRVWSGNQGPELFCIDPERCSDSVTAVLMPEGHDAEAVRRAAFGRYNVSLGGGLGRLGGRVFRIGHLGDLNEPMILGTLAAVEMSLADAGVPHGRGGVAAAMDALSL</sequence>